<evidence type="ECO:0000256" key="4">
    <source>
        <dbReference type="ARBA" id="ARBA00022964"/>
    </source>
</evidence>
<evidence type="ECO:0000313" key="11">
    <source>
        <dbReference type="EMBL" id="KAF2670575.1"/>
    </source>
</evidence>
<feature type="domain" description="Alpha-ketoglutarate-dependent dioxygenase AlkB-like" evidence="10">
    <location>
        <begin position="157"/>
        <end position="352"/>
    </location>
</feature>
<dbReference type="PANTHER" id="PTHR16557">
    <property type="entry name" value="ALKYLATED DNA REPAIR PROTEIN ALKB-RELATED"/>
    <property type="match status" value="1"/>
</dbReference>
<evidence type="ECO:0000256" key="6">
    <source>
        <dbReference type="ARBA" id="ARBA00023004"/>
    </source>
</evidence>
<accession>A0A6A6UE59</accession>
<dbReference type="OrthoDB" id="6614653at2759"/>
<keyword evidence="7" id="KW-0843">Virulence</keyword>
<keyword evidence="5" id="KW-0560">Oxidoreductase</keyword>
<dbReference type="PANTHER" id="PTHR16557:SF2">
    <property type="entry name" value="NUCLEIC ACID DIOXYGENASE ALKBH1"/>
    <property type="match status" value="1"/>
</dbReference>
<dbReference type="SUPFAM" id="SSF51197">
    <property type="entry name" value="Clavaminate synthase-like"/>
    <property type="match status" value="1"/>
</dbReference>
<dbReference type="Gene3D" id="2.60.120.590">
    <property type="entry name" value="Alpha-ketoglutarate-dependent dioxygenase AlkB-like"/>
    <property type="match status" value="1"/>
</dbReference>
<evidence type="ECO:0000256" key="1">
    <source>
        <dbReference type="ARBA" id="ARBA00007879"/>
    </source>
</evidence>
<reference evidence="11" key="1">
    <citation type="journal article" date="2020" name="Stud. Mycol.">
        <title>101 Dothideomycetes genomes: a test case for predicting lifestyles and emergence of pathogens.</title>
        <authorList>
            <person name="Haridas S."/>
            <person name="Albert R."/>
            <person name="Binder M."/>
            <person name="Bloem J."/>
            <person name="Labutti K."/>
            <person name="Salamov A."/>
            <person name="Andreopoulos B."/>
            <person name="Baker S."/>
            <person name="Barry K."/>
            <person name="Bills G."/>
            <person name="Bluhm B."/>
            <person name="Cannon C."/>
            <person name="Castanera R."/>
            <person name="Culley D."/>
            <person name="Daum C."/>
            <person name="Ezra D."/>
            <person name="Gonzalez J."/>
            <person name="Henrissat B."/>
            <person name="Kuo A."/>
            <person name="Liang C."/>
            <person name="Lipzen A."/>
            <person name="Lutzoni F."/>
            <person name="Magnuson J."/>
            <person name="Mondo S."/>
            <person name="Nolan M."/>
            <person name="Ohm R."/>
            <person name="Pangilinan J."/>
            <person name="Park H.-J."/>
            <person name="Ramirez L."/>
            <person name="Alfaro M."/>
            <person name="Sun H."/>
            <person name="Tritt A."/>
            <person name="Yoshinaga Y."/>
            <person name="Zwiers L.-H."/>
            <person name="Turgeon B."/>
            <person name="Goodwin S."/>
            <person name="Spatafora J."/>
            <person name="Crous P."/>
            <person name="Grigoriev I."/>
        </authorList>
    </citation>
    <scope>NUCLEOTIDE SEQUENCE</scope>
    <source>
        <strain evidence="11">CBS 115976</strain>
    </source>
</reference>
<feature type="binding site" evidence="9">
    <location>
        <position position="306"/>
    </location>
    <ligand>
        <name>Fe cation</name>
        <dbReference type="ChEBI" id="CHEBI:24875"/>
        <note>catalytic</note>
    </ligand>
</feature>
<evidence type="ECO:0000256" key="3">
    <source>
        <dbReference type="ARBA" id="ARBA00022723"/>
    </source>
</evidence>
<evidence type="ECO:0000313" key="12">
    <source>
        <dbReference type="Proteomes" id="UP000799302"/>
    </source>
</evidence>
<dbReference type="InterPro" id="IPR004574">
    <property type="entry name" value="Alkb"/>
</dbReference>
<sequence length="356" mass="40290">MAAHKSLDPRARPPAIIQNTYKKYQKKRDWTNYQDDTLVDLTQVDSLSSSVRQISTIDRETILSACLAIENHYYDESARRVIMSAIQTQPIYESSDLPGLLIIPSLLPPRTQKILLSKLLHRDLSKPEHLTNVHFHHRLPYPKPHKSFFSLDIQSHQCEPLDPTTHRPIPLAQLLNKKLRWATLGGQYDWSAKKYPDVKPPAFPPDTAQLLETLFPQMRAEAAIVNLYTPGDFLSMHRDVAEESDKGLISVSIGCEAVFVIGLGPDNAALSPGNDGSAIEMKPPLVIRLRSGDAVFMGGSSRFAWHGVPQIIPGTCPDFLKDWPASIEEKTEPEYEQWRGWMANKRVNLNVRQMWD</sequence>
<feature type="binding site" evidence="9">
    <location>
        <position position="237"/>
    </location>
    <ligand>
        <name>Fe cation</name>
        <dbReference type="ChEBI" id="CHEBI:24875"/>
        <note>catalytic</note>
    </ligand>
</feature>
<keyword evidence="4" id="KW-0223">Dioxygenase</keyword>
<dbReference type="InterPro" id="IPR027450">
    <property type="entry name" value="AlkB-like"/>
</dbReference>
<keyword evidence="6 9" id="KW-0408">Iron</keyword>
<dbReference type="GO" id="GO:0005737">
    <property type="term" value="C:cytoplasm"/>
    <property type="evidence" value="ECO:0007669"/>
    <property type="project" value="TreeGrafter"/>
</dbReference>
<dbReference type="InterPro" id="IPR037151">
    <property type="entry name" value="AlkB-like_sf"/>
</dbReference>
<evidence type="ECO:0000256" key="5">
    <source>
        <dbReference type="ARBA" id="ARBA00023002"/>
    </source>
</evidence>
<evidence type="ECO:0000256" key="7">
    <source>
        <dbReference type="ARBA" id="ARBA00023026"/>
    </source>
</evidence>
<dbReference type="Proteomes" id="UP000799302">
    <property type="component" value="Unassembled WGS sequence"/>
</dbReference>
<organism evidence="11 12">
    <name type="scientific">Microthyrium microscopicum</name>
    <dbReference type="NCBI Taxonomy" id="703497"/>
    <lineage>
        <taxon>Eukaryota</taxon>
        <taxon>Fungi</taxon>
        <taxon>Dikarya</taxon>
        <taxon>Ascomycota</taxon>
        <taxon>Pezizomycotina</taxon>
        <taxon>Dothideomycetes</taxon>
        <taxon>Dothideomycetes incertae sedis</taxon>
        <taxon>Microthyriales</taxon>
        <taxon>Microthyriaceae</taxon>
        <taxon>Microthyrium</taxon>
    </lineage>
</organism>
<feature type="binding site" evidence="9">
    <location>
        <position position="239"/>
    </location>
    <ligand>
        <name>Fe cation</name>
        <dbReference type="ChEBI" id="CHEBI:24875"/>
        <note>catalytic</note>
    </ligand>
</feature>
<dbReference type="EMBL" id="MU004234">
    <property type="protein sequence ID" value="KAF2670575.1"/>
    <property type="molecule type" value="Genomic_DNA"/>
</dbReference>
<dbReference type="GO" id="GO:0046872">
    <property type="term" value="F:metal ion binding"/>
    <property type="evidence" value="ECO:0007669"/>
    <property type="project" value="UniProtKB-KW"/>
</dbReference>
<name>A0A6A6UE59_9PEZI</name>
<evidence type="ECO:0000256" key="9">
    <source>
        <dbReference type="PIRSR" id="PIRSR604574-2"/>
    </source>
</evidence>
<dbReference type="GO" id="GO:1990931">
    <property type="term" value="F:mRNA N6-methyladenosine dioxygenase activity"/>
    <property type="evidence" value="ECO:0007669"/>
    <property type="project" value="UniProtKB-EC"/>
</dbReference>
<keyword evidence="3 9" id="KW-0479">Metal-binding</keyword>
<comment type="similarity">
    <text evidence="1">Belongs to the alkB family.</text>
</comment>
<gene>
    <name evidence="11" type="ORF">BT63DRAFT_454761</name>
</gene>
<dbReference type="Pfam" id="PF13532">
    <property type="entry name" value="2OG-FeII_Oxy_2"/>
    <property type="match status" value="1"/>
</dbReference>
<comment type="cofactor">
    <cofactor evidence="9">
        <name>Fe(2+)</name>
        <dbReference type="ChEBI" id="CHEBI:29033"/>
    </cofactor>
    <text evidence="9">Binds 1 Fe(2+) ion per subunit.</text>
</comment>
<dbReference type="EC" id="1.14.11.53" evidence="2"/>
<proteinExistence type="inferred from homology"/>
<comment type="catalytic activity">
    <reaction evidence="8">
        <text>an N(6)-methyladenosine in mRNA + 2-oxoglutarate + O2 = an adenosine in mRNA + formaldehyde + succinate + CO2</text>
        <dbReference type="Rhea" id="RHEA:49520"/>
        <dbReference type="Rhea" id="RHEA-COMP:12414"/>
        <dbReference type="Rhea" id="RHEA-COMP:12417"/>
        <dbReference type="ChEBI" id="CHEBI:15379"/>
        <dbReference type="ChEBI" id="CHEBI:16526"/>
        <dbReference type="ChEBI" id="CHEBI:16810"/>
        <dbReference type="ChEBI" id="CHEBI:16842"/>
        <dbReference type="ChEBI" id="CHEBI:30031"/>
        <dbReference type="ChEBI" id="CHEBI:74411"/>
        <dbReference type="ChEBI" id="CHEBI:74449"/>
        <dbReference type="EC" id="1.14.11.53"/>
    </reaction>
    <physiologicalReaction direction="left-to-right" evidence="8">
        <dbReference type="Rhea" id="RHEA:49521"/>
    </physiologicalReaction>
</comment>
<evidence type="ECO:0000259" key="10">
    <source>
        <dbReference type="Pfam" id="PF13532"/>
    </source>
</evidence>
<dbReference type="GO" id="GO:0005634">
    <property type="term" value="C:nucleus"/>
    <property type="evidence" value="ECO:0007669"/>
    <property type="project" value="TreeGrafter"/>
</dbReference>
<dbReference type="FunFam" id="2.60.120.590:FF:000014">
    <property type="entry name" value="Oxidoreductase, 2OG-Fe(II) oxygenase family family"/>
    <property type="match status" value="1"/>
</dbReference>
<dbReference type="AlphaFoldDB" id="A0A6A6UE59"/>
<keyword evidence="12" id="KW-1185">Reference proteome</keyword>
<protein>
    <recommendedName>
        <fullName evidence="2">mRNA N(6)-methyladenine demethylase</fullName>
        <ecNumber evidence="2">1.14.11.53</ecNumber>
    </recommendedName>
</protein>
<evidence type="ECO:0000256" key="8">
    <source>
        <dbReference type="ARBA" id="ARBA00047565"/>
    </source>
</evidence>
<evidence type="ECO:0000256" key="2">
    <source>
        <dbReference type="ARBA" id="ARBA00012931"/>
    </source>
</evidence>